<gene>
    <name evidence="2" type="ORF">QJS04_geneDACA004887</name>
</gene>
<feature type="region of interest" description="Disordered" evidence="1">
    <location>
        <begin position="14"/>
        <end position="39"/>
    </location>
</feature>
<dbReference type="AlphaFoldDB" id="A0AAV9BZ54"/>
<name>A0AAV9BZ54_ACOGR</name>
<accession>A0AAV9BZ54</accession>
<evidence type="ECO:0000313" key="2">
    <source>
        <dbReference type="EMBL" id="KAK1281228.1"/>
    </source>
</evidence>
<evidence type="ECO:0000256" key="1">
    <source>
        <dbReference type="SAM" id="MobiDB-lite"/>
    </source>
</evidence>
<organism evidence="2 3">
    <name type="scientific">Acorus gramineus</name>
    <name type="common">Dwarf sweet flag</name>
    <dbReference type="NCBI Taxonomy" id="55184"/>
    <lineage>
        <taxon>Eukaryota</taxon>
        <taxon>Viridiplantae</taxon>
        <taxon>Streptophyta</taxon>
        <taxon>Embryophyta</taxon>
        <taxon>Tracheophyta</taxon>
        <taxon>Spermatophyta</taxon>
        <taxon>Magnoliopsida</taxon>
        <taxon>Liliopsida</taxon>
        <taxon>Acoraceae</taxon>
        <taxon>Acorus</taxon>
    </lineage>
</organism>
<sequence>MMLFNDSQSFLPQVSARHDPIPDRVVSPRGTTRSFHVRADPLHSPSLGYRASQPTPTFVCVNPQLF</sequence>
<protein>
    <submittedName>
        <fullName evidence="2">Uncharacterized protein</fullName>
    </submittedName>
</protein>
<proteinExistence type="predicted"/>
<evidence type="ECO:0000313" key="3">
    <source>
        <dbReference type="Proteomes" id="UP001179952"/>
    </source>
</evidence>
<reference evidence="2" key="1">
    <citation type="journal article" date="2023" name="Nat. Commun.">
        <title>Diploid and tetraploid genomes of Acorus and the evolution of monocots.</title>
        <authorList>
            <person name="Ma L."/>
            <person name="Liu K.W."/>
            <person name="Li Z."/>
            <person name="Hsiao Y.Y."/>
            <person name="Qi Y."/>
            <person name="Fu T."/>
            <person name="Tang G.D."/>
            <person name="Zhang D."/>
            <person name="Sun W.H."/>
            <person name="Liu D.K."/>
            <person name="Li Y."/>
            <person name="Chen G.Z."/>
            <person name="Liu X.D."/>
            <person name="Liao X.Y."/>
            <person name="Jiang Y.T."/>
            <person name="Yu X."/>
            <person name="Hao Y."/>
            <person name="Huang J."/>
            <person name="Zhao X.W."/>
            <person name="Ke S."/>
            <person name="Chen Y.Y."/>
            <person name="Wu W.L."/>
            <person name="Hsu J.L."/>
            <person name="Lin Y.F."/>
            <person name="Huang M.D."/>
            <person name="Li C.Y."/>
            <person name="Huang L."/>
            <person name="Wang Z.W."/>
            <person name="Zhao X."/>
            <person name="Zhong W.Y."/>
            <person name="Peng D.H."/>
            <person name="Ahmad S."/>
            <person name="Lan S."/>
            <person name="Zhang J.S."/>
            <person name="Tsai W.C."/>
            <person name="Van de Peer Y."/>
            <person name="Liu Z.J."/>
        </authorList>
    </citation>
    <scope>NUCLEOTIDE SEQUENCE</scope>
    <source>
        <strain evidence="2">SCP</strain>
    </source>
</reference>
<dbReference type="Proteomes" id="UP001179952">
    <property type="component" value="Unassembled WGS sequence"/>
</dbReference>
<reference evidence="2" key="2">
    <citation type="submission" date="2023-06" db="EMBL/GenBank/DDBJ databases">
        <authorList>
            <person name="Ma L."/>
            <person name="Liu K.-W."/>
            <person name="Li Z."/>
            <person name="Hsiao Y.-Y."/>
            <person name="Qi Y."/>
            <person name="Fu T."/>
            <person name="Tang G."/>
            <person name="Zhang D."/>
            <person name="Sun W.-H."/>
            <person name="Liu D.-K."/>
            <person name="Li Y."/>
            <person name="Chen G.-Z."/>
            <person name="Liu X.-D."/>
            <person name="Liao X.-Y."/>
            <person name="Jiang Y.-T."/>
            <person name="Yu X."/>
            <person name="Hao Y."/>
            <person name="Huang J."/>
            <person name="Zhao X.-W."/>
            <person name="Ke S."/>
            <person name="Chen Y.-Y."/>
            <person name="Wu W.-L."/>
            <person name="Hsu J.-L."/>
            <person name="Lin Y.-F."/>
            <person name="Huang M.-D."/>
            <person name="Li C.-Y."/>
            <person name="Huang L."/>
            <person name="Wang Z.-W."/>
            <person name="Zhao X."/>
            <person name="Zhong W.-Y."/>
            <person name="Peng D.-H."/>
            <person name="Ahmad S."/>
            <person name="Lan S."/>
            <person name="Zhang J.-S."/>
            <person name="Tsai W.-C."/>
            <person name="Van De Peer Y."/>
            <person name="Liu Z.-J."/>
        </authorList>
    </citation>
    <scope>NUCLEOTIDE SEQUENCE</scope>
    <source>
        <strain evidence="2">SCP</strain>
        <tissue evidence="2">Leaves</tissue>
    </source>
</reference>
<comment type="caution">
    <text evidence="2">The sequence shown here is derived from an EMBL/GenBank/DDBJ whole genome shotgun (WGS) entry which is preliminary data.</text>
</comment>
<dbReference type="EMBL" id="JAUJYN010000001">
    <property type="protein sequence ID" value="KAK1281228.1"/>
    <property type="molecule type" value="Genomic_DNA"/>
</dbReference>
<keyword evidence="3" id="KW-1185">Reference proteome</keyword>